<dbReference type="EMBL" id="WLYX01000001">
    <property type="protein sequence ID" value="MTD33814.1"/>
    <property type="molecule type" value="Genomic_DNA"/>
</dbReference>
<reference evidence="3 4" key="1">
    <citation type="submission" date="2019-11" db="EMBL/GenBank/DDBJ databases">
        <title>Draft genome sequence of Paludibacterium sp. dN18-1.</title>
        <authorList>
            <person name="Im W.-T."/>
        </authorList>
    </citation>
    <scope>NUCLEOTIDE SEQUENCE [LARGE SCALE GENOMIC DNA]</scope>
    <source>
        <strain evidence="4">dN 18-1</strain>
    </source>
</reference>
<dbReference type="InterPro" id="IPR007899">
    <property type="entry name" value="CHAD_dom"/>
</dbReference>
<dbReference type="Pfam" id="PF05235">
    <property type="entry name" value="CHAD"/>
    <property type="match status" value="1"/>
</dbReference>
<accession>A0A844GGL0</accession>
<evidence type="ECO:0000313" key="3">
    <source>
        <dbReference type="EMBL" id="MTD33814.1"/>
    </source>
</evidence>
<proteinExistence type="predicted"/>
<dbReference type="Gene3D" id="1.40.20.10">
    <property type="entry name" value="CHAD domain"/>
    <property type="match status" value="1"/>
</dbReference>
<dbReference type="InterPro" id="IPR038186">
    <property type="entry name" value="CHAD_dom_sf"/>
</dbReference>
<feature type="region of interest" description="Disordered" evidence="1">
    <location>
        <begin position="1"/>
        <end position="26"/>
    </location>
</feature>
<dbReference type="AlphaFoldDB" id="A0A844GGL0"/>
<gene>
    <name evidence="3" type="ORF">GKE73_14660</name>
</gene>
<evidence type="ECO:0000256" key="1">
    <source>
        <dbReference type="SAM" id="MobiDB-lite"/>
    </source>
</evidence>
<dbReference type="PANTHER" id="PTHR39339">
    <property type="entry name" value="SLR1444 PROTEIN"/>
    <property type="match status" value="1"/>
</dbReference>
<evidence type="ECO:0000259" key="2">
    <source>
        <dbReference type="Pfam" id="PF05235"/>
    </source>
</evidence>
<sequence length="111" mass="12796">MHRNRQQRNQTASCVTLPGPALSQRRKPIKNSIKHWQSLAPVERHDLRKRAKKLRYAIEFFSPLYPRQQVNAYLSALEQVQSVMGAVNDHIAGQALMKQLAQQDPELQQLV</sequence>
<evidence type="ECO:0000313" key="4">
    <source>
        <dbReference type="Proteomes" id="UP000446658"/>
    </source>
</evidence>
<dbReference type="PANTHER" id="PTHR39339:SF1">
    <property type="entry name" value="CHAD DOMAIN-CONTAINING PROTEIN"/>
    <property type="match status" value="1"/>
</dbReference>
<feature type="domain" description="CHAD" evidence="2">
    <location>
        <begin position="21"/>
        <end position="94"/>
    </location>
</feature>
<organism evidence="3 4">
    <name type="scientific">Paludibacterium denitrificans</name>
    <dbReference type="NCBI Taxonomy" id="2675226"/>
    <lineage>
        <taxon>Bacteria</taxon>
        <taxon>Pseudomonadati</taxon>
        <taxon>Pseudomonadota</taxon>
        <taxon>Betaproteobacteria</taxon>
        <taxon>Neisseriales</taxon>
        <taxon>Chromobacteriaceae</taxon>
        <taxon>Paludibacterium</taxon>
    </lineage>
</organism>
<dbReference type="Proteomes" id="UP000446658">
    <property type="component" value="Unassembled WGS sequence"/>
</dbReference>
<comment type="caution">
    <text evidence="3">The sequence shown here is derived from an EMBL/GenBank/DDBJ whole genome shotgun (WGS) entry which is preliminary data.</text>
</comment>
<name>A0A844GGL0_9NEIS</name>
<keyword evidence="4" id="KW-1185">Reference proteome</keyword>
<protein>
    <submittedName>
        <fullName evidence="3">CHAD domain-containing protein</fullName>
    </submittedName>
</protein>